<dbReference type="GO" id="GO:0016020">
    <property type="term" value="C:membrane"/>
    <property type="evidence" value="ECO:0007669"/>
    <property type="project" value="GOC"/>
</dbReference>
<dbReference type="Proteomes" id="UP000217199">
    <property type="component" value="Unassembled WGS sequence"/>
</dbReference>
<protein>
    <submittedName>
        <fullName evidence="7">Glycoside hydrolase family 30</fullName>
    </submittedName>
</protein>
<accession>A0A286U7J3</accession>
<reference evidence="7 8" key="1">
    <citation type="journal article" date="2017" name="Mol. Ecol.">
        <title>Comparative and population genomic landscape of Phellinus noxius: A hypervariable fungus causing root rot in trees.</title>
        <authorList>
            <person name="Chung C.L."/>
            <person name="Lee T.J."/>
            <person name="Akiba M."/>
            <person name="Lee H.H."/>
            <person name="Kuo T.H."/>
            <person name="Liu D."/>
            <person name="Ke H.M."/>
            <person name="Yokoi T."/>
            <person name="Roa M.B."/>
            <person name="Lu M.J."/>
            <person name="Chang Y.Y."/>
            <person name="Ann P.J."/>
            <person name="Tsai J.N."/>
            <person name="Chen C.Y."/>
            <person name="Tzean S.S."/>
            <person name="Ota Y."/>
            <person name="Hattori T."/>
            <person name="Sahashi N."/>
            <person name="Liou R.F."/>
            <person name="Kikuchi T."/>
            <person name="Tsai I.J."/>
        </authorList>
    </citation>
    <scope>NUCLEOTIDE SEQUENCE [LARGE SCALE GENOMIC DNA]</scope>
    <source>
        <strain evidence="7 8">FFPRI411160</strain>
    </source>
</reference>
<evidence type="ECO:0000256" key="5">
    <source>
        <dbReference type="SAM" id="SignalP"/>
    </source>
</evidence>
<keyword evidence="3 4" id="KW-0378">Hydrolase</keyword>
<dbReference type="Gene3D" id="3.20.20.80">
    <property type="entry name" value="Glycosidases"/>
    <property type="match status" value="1"/>
</dbReference>
<evidence type="ECO:0000313" key="7">
    <source>
        <dbReference type="EMBL" id="PAV15484.1"/>
    </source>
</evidence>
<dbReference type="STRING" id="2282107.A0A286U7J3"/>
<name>A0A286U7J3_9AGAM</name>
<dbReference type="InParanoid" id="A0A286U7J3"/>
<dbReference type="SUPFAM" id="SSF51445">
    <property type="entry name" value="(Trans)glycosidases"/>
    <property type="match status" value="1"/>
</dbReference>
<dbReference type="InterPro" id="IPR033453">
    <property type="entry name" value="Glyco_hydro_30_TIM-barrel"/>
</dbReference>
<dbReference type="GO" id="GO:0004348">
    <property type="term" value="F:glucosylceramidase activity"/>
    <property type="evidence" value="ECO:0007669"/>
    <property type="project" value="InterPro"/>
</dbReference>
<comment type="similarity">
    <text evidence="1 4">Belongs to the glycosyl hydrolase 30 family.</text>
</comment>
<dbReference type="EMBL" id="NBII01000010">
    <property type="protein sequence ID" value="PAV15484.1"/>
    <property type="molecule type" value="Genomic_DNA"/>
</dbReference>
<feature type="domain" description="Glycosyl hydrolase family 30 TIM-barrel" evidence="6">
    <location>
        <begin position="79"/>
        <end position="415"/>
    </location>
</feature>
<keyword evidence="8" id="KW-1185">Reference proteome</keyword>
<gene>
    <name evidence="7" type="ORF">PNOK_0924800</name>
</gene>
<evidence type="ECO:0000259" key="6">
    <source>
        <dbReference type="Pfam" id="PF02055"/>
    </source>
</evidence>
<organism evidence="7 8">
    <name type="scientific">Pyrrhoderma noxium</name>
    <dbReference type="NCBI Taxonomy" id="2282107"/>
    <lineage>
        <taxon>Eukaryota</taxon>
        <taxon>Fungi</taxon>
        <taxon>Dikarya</taxon>
        <taxon>Basidiomycota</taxon>
        <taxon>Agaricomycotina</taxon>
        <taxon>Agaricomycetes</taxon>
        <taxon>Hymenochaetales</taxon>
        <taxon>Hymenochaetaceae</taxon>
        <taxon>Pyrrhoderma</taxon>
    </lineage>
</organism>
<evidence type="ECO:0000256" key="2">
    <source>
        <dbReference type="ARBA" id="ARBA00022729"/>
    </source>
</evidence>
<dbReference type="InterPro" id="IPR017853">
    <property type="entry name" value="GH"/>
</dbReference>
<keyword evidence="4" id="KW-0326">Glycosidase</keyword>
<keyword evidence="2 5" id="KW-0732">Signal</keyword>
<dbReference type="GO" id="GO:0006680">
    <property type="term" value="P:glucosylceramide catabolic process"/>
    <property type="evidence" value="ECO:0007669"/>
    <property type="project" value="TreeGrafter"/>
</dbReference>
<dbReference type="PANTHER" id="PTHR11069:SF23">
    <property type="entry name" value="LYSOSOMAL ACID GLUCOSYLCERAMIDASE"/>
    <property type="match status" value="1"/>
</dbReference>
<sequence>MIRSKSRSSLPLLPLLSVLLLCARNAQGQTVSDIWETTSDKSSLFKHITTSNIKFGSDDSDNTTATIEIDTGTTYQEIFGFGASLTDSSAYVLNKLKESDESIYQETMKAMFDVSLDADSAGMNYIRIPIGSSDFSPNEYTYADNANDTDLSTFSLDTIPEYFFPILSDIKDINNDIKIHLVPWSPPGWMKDSNSINAGNFLQNHSDIMGKYLYKSVDAFSKKGFTPYAISIQNEPQSDSSTVPSTLYTTKAHAAVGVALRKLLDSNGYQNVKVIGYEHNWDNAATYASQLMEEDGAYDAFAGVAFHCYIGKMANQDKWHNNFPDKELYFTECSGVPGSDFWSDIQYYMYNIYIGGLQHWSQSGLMWNFALDPEGLAYKLPGAGSCGSGCRGVISVSGSTVTKNQEYYAMAHASKAILPVKSVGEFGKRIGVQVDGDSLTVGAYATKSDSGTRYSIVVMNTGDDDLKTTISFENRKAVYSFPVGLTTMSWTS</sequence>
<evidence type="ECO:0000256" key="3">
    <source>
        <dbReference type="ARBA" id="ARBA00022801"/>
    </source>
</evidence>
<dbReference type="PANTHER" id="PTHR11069">
    <property type="entry name" value="GLUCOSYLCERAMIDASE"/>
    <property type="match status" value="1"/>
</dbReference>
<dbReference type="Pfam" id="PF02055">
    <property type="entry name" value="Glyco_hydro_30"/>
    <property type="match status" value="1"/>
</dbReference>
<evidence type="ECO:0000313" key="8">
    <source>
        <dbReference type="Proteomes" id="UP000217199"/>
    </source>
</evidence>
<dbReference type="InterPro" id="IPR013780">
    <property type="entry name" value="Glyco_hydro_b"/>
</dbReference>
<dbReference type="OrthoDB" id="2160638at2759"/>
<feature type="chain" id="PRO_5013763268" evidence="5">
    <location>
        <begin position="29"/>
        <end position="492"/>
    </location>
</feature>
<dbReference type="AlphaFoldDB" id="A0A286U7J3"/>
<feature type="signal peptide" evidence="5">
    <location>
        <begin position="1"/>
        <end position="28"/>
    </location>
</feature>
<evidence type="ECO:0000256" key="1">
    <source>
        <dbReference type="ARBA" id="ARBA00005382"/>
    </source>
</evidence>
<dbReference type="InterPro" id="IPR001139">
    <property type="entry name" value="Glyco_hydro_30"/>
</dbReference>
<proteinExistence type="inferred from homology"/>
<comment type="caution">
    <text evidence="7">The sequence shown here is derived from an EMBL/GenBank/DDBJ whole genome shotgun (WGS) entry which is preliminary data.</text>
</comment>
<evidence type="ECO:0000256" key="4">
    <source>
        <dbReference type="RuleBase" id="RU361188"/>
    </source>
</evidence>
<dbReference type="Gene3D" id="2.60.40.1180">
    <property type="entry name" value="Golgi alpha-mannosidase II"/>
    <property type="match status" value="1"/>
</dbReference>